<evidence type="ECO:0000256" key="2">
    <source>
        <dbReference type="ARBA" id="ARBA00022638"/>
    </source>
</evidence>
<dbReference type="Pfam" id="PF00959">
    <property type="entry name" value="Phage_lysozyme"/>
    <property type="match status" value="1"/>
</dbReference>
<keyword evidence="3" id="KW-0378">Hydrolase</keyword>
<dbReference type="InterPro" id="IPR023347">
    <property type="entry name" value="Lysozyme_dom_sf"/>
</dbReference>
<dbReference type="RefSeq" id="WP_024992838.1">
    <property type="nucleotide sequence ID" value="NZ_JRNR01000198.1"/>
</dbReference>
<reference evidence="5 6" key="1">
    <citation type="submission" date="2014-07" db="EMBL/GenBank/DDBJ databases">
        <authorList>
            <person name="McCorrison J."/>
            <person name="Sanka R."/>
            <person name="Torralba M."/>
            <person name="Gillis M."/>
            <person name="Haft D.H."/>
            <person name="Methe B."/>
            <person name="Sutton G."/>
            <person name="Nelson K.E."/>
        </authorList>
    </citation>
    <scope>NUCLEOTIDE SEQUENCE [LARGE SCALE GENOMIC DNA]</scope>
    <source>
        <strain evidence="5 6">DNF00882</strain>
    </source>
</reference>
<organism evidence="5 6">
    <name type="scientific">Prevotella disiens DNF00882</name>
    <dbReference type="NCBI Taxonomy" id="1401075"/>
    <lineage>
        <taxon>Bacteria</taxon>
        <taxon>Pseudomonadati</taxon>
        <taxon>Bacteroidota</taxon>
        <taxon>Bacteroidia</taxon>
        <taxon>Bacteroidales</taxon>
        <taxon>Prevotellaceae</taxon>
        <taxon>Prevotella</taxon>
    </lineage>
</organism>
<keyword evidence="3" id="KW-0326">Glycosidase</keyword>
<feature type="signal peptide" evidence="4">
    <location>
        <begin position="1"/>
        <end position="22"/>
    </location>
</feature>
<protein>
    <recommendedName>
        <fullName evidence="3">Lysozyme</fullName>
        <ecNumber evidence="3">3.2.1.17</ecNumber>
    </recommendedName>
</protein>
<keyword evidence="1 3" id="KW-0929">Antimicrobial</keyword>
<dbReference type="GO" id="GO:0016998">
    <property type="term" value="P:cell wall macromolecule catabolic process"/>
    <property type="evidence" value="ECO:0007669"/>
    <property type="project" value="InterPro"/>
</dbReference>
<evidence type="ECO:0000256" key="3">
    <source>
        <dbReference type="RuleBase" id="RU003788"/>
    </source>
</evidence>
<comment type="similarity">
    <text evidence="3">Belongs to the glycosyl hydrolase 24 family.</text>
</comment>
<evidence type="ECO:0000313" key="6">
    <source>
        <dbReference type="Proteomes" id="UP000029538"/>
    </source>
</evidence>
<dbReference type="GO" id="GO:0042742">
    <property type="term" value="P:defense response to bacterium"/>
    <property type="evidence" value="ECO:0007669"/>
    <property type="project" value="UniProtKB-KW"/>
</dbReference>
<keyword evidence="2 3" id="KW-0081">Bacteriolytic enzyme</keyword>
<dbReference type="GO" id="GO:0003796">
    <property type="term" value="F:lysozyme activity"/>
    <property type="evidence" value="ECO:0007669"/>
    <property type="project" value="UniProtKB-EC"/>
</dbReference>
<dbReference type="InterPro" id="IPR023346">
    <property type="entry name" value="Lysozyme-like_dom_sf"/>
</dbReference>
<evidence type="ECO:0000256" key="4">
    <source>
        <dbReference type="SAM" id="SignalP"/>
    </source>
</evidence>
<sequence>MRTAKRFALFCIMCLLCQPFFAQRRVRLADLPPFERAVVVVKYFEGLHRKGCYPYVGYGHRLQPSEHFFSNMTERQADSLLRADLWKCFEHFKGYGKDALLLTLLAYNIGIGRLLGYGNHPKSRLIRKIESGDRNFYREFVTFCRYKGKVLRGLVKRRNVEFALFYIP</sequence>
<dbReference type="SUPFAM" id="SSF53955">
    <property type="entry name" value="Lysozyme-like"/>
    <property type="match status" value="1"/>
</dbReference>
<dbReference type="EMBL" id="JRNR01000198">
    <property type="protein sequence ID" value="KGF45133.1"/>
    <property type="molecule type" value="Genomic_DNA"/>
</dbReference>
<comment type="caution">
    <text evidence="5">The sequence shown here is derived from an EMBL/GenBank/DDBJ whole genome shotgun (WGS) entry which is preliminary data.</text>
</comment>
<proteinExistence type="inferred from homology"/>
<dbReference type="AlphaFoldDB" id="A0A096ADE2"/>
<gene>
    <name evidence="5" type="ORF">HMPREF0654_12390</name>
</gene>
<accession>A0A096ADE2</accession>
<dbReference type="Gene3D" id="1.10.530.40">
    <property type="match status" value="1"/>
</dbReference>
<comment type="catalytic activity">
    <reaction evidence="3">
        <text>Hydrolysis of (1-&gt;4)-beta-linkages between N-acetylmuramic acid and N-acetyl-D-glucosamine residues in a peptidoglycan and between N-acetyl-D-glucosamine residues in chitodextrins.</text>
        <dbReference type="EC" id="3.2.1.17"/>
    </reaction>
</comment>
<name>A0A096ADE2_9BACT</name>
<dbReference type="GO" id="GO:0009253">
    <property type="term" value="P:peptidoglycan catabolic process"/>
    <property type="evidence" value="ECO:0007669"/>
    <property type="project" value="InterPro"/>
</dbReference>
<dbReference type="Proteomes" id="UP000029538">
    <property type="component" value="Unassembled WGS sequence"/>
</dbReference>
<evidence type="ECO:0000256" key="1">
    <source>
        <dbReference type="ARBA" id="ARBA00022529"/>
    </source>
</evidence>
<feature type="chain" id="PRO_5001924513" description="Lysozyme" evidence="4">
    <location>
        <begin position="23"/>
        <end position="168"/>
    </location>
</feature>
<dbReference type="EC" id="3.2.1.17" evidence="3"/>
<evidence type="ECO:0000313" key="5">
    <source>
        <dbReference type="EMBL" id="KGF45133.1"/>
    </source>
</evidence>
<keyword evidence="4" id="KW-0732">Signal</keyword>
<dbReference type="InterPro" id="IPR002196">
    <property type="entry name" value="Glyco_hydro_24"/>
</dbReference>
<dbReference type="GO" id="GO:0031640">
    <property type="term" value="P:killing of cells of another organism"/>
    <property type="evidence" value="ECO:0007669"/>
    <property type="project" value="UniProtKB-KW"/>
</dbReference>